<dbReference type="GO" id="GO:0032454">
    <property type="term" value="F:histone H3K9 demethylase activity"/>
    <property type="evidence" value="ECO:0007669"/>
    <property type="project" value="InterPro"/>
</dbReference>
<sequence>MHVLCAVEIIIFKACLQANIVVSRSEEPNPNFKLQRLLYLVHGALPLLWPTSCLEQDSEIEMEAESQGLERAEVNIRRIKLDEDERQYWYALIPSCLYWLLLSFFCSFFVISKYCSYLHLKLILIFIFAFCFFDLFVVVLVVCARAGEGGCVSCHFTCQQQLQYIHFQIPKKLPNPDCSYDLCLTCCLELREGHQPGVMKRILLRGKCGGCGSKILELRRSLKANWTSNLLKSAEKLTRNSPFPNVDSPIGCSSCLPFVEKVFKNPEVGQAAF</sequence>
<name>A0A835HKG3_9MAGN</name>
<evidence type="ECO:0000256" key="1">
    <source>
        <dbReference type="ARBA" id="ARBA00004123"/>
    </source>
</evidence>
<evidence type="ECO:0000256" key="5">
    <source>
        <dbReference type="SAM" id="Phobius"/>
    </source>
</evidence>
<proteinExistence type="inferred from homology"/>
<protein>
    <submittedName>
        <fullName evidence="7">Uncharacterized protein</fullName>
    </submittedName>
</protein>
<dbReference type="GO" id="GO:0031490">
    <property type="term" value="F:chromatin DNA binding"/>
    <property type="evidence" value="ECO:0007669"/>
    <property type="project" value="TreeGrafter"/>
</dbReference>
<evidence type="ECO:0000313" key="8">
    <source>
        <dbReference type="Proteomes" id="UP000631114"/>
    </source>
</evidence>
<dbReference type="InterPro" id="IPR045109">
    <property type="entry name" value="LSDs-like"/>
</dbReference>
<evidence type="ECO:0000256" key="6">
    <source>
        <dbReference type="SAM" id="SignalP"/>
    </source>
</evidence>
<feature type="signal peptide" evidence="6">
    <location>
        <begin position="1"/>
        <end position="17"/>
    </location>
</feature>
<dbReference type="GO" id="GO:0003712">
    <property type="term" value="F:transcription coregulator activity"/>
    <property type="evidence" value="ECO:0007669"/>
    <property type="project" value="TreeGrafter"/>
</dbReference>
<comment type="caution">
    <text evidence="7">The sequence shown here is derived from an EMBL/GenBank/DDBJ whole genome shotgun (WGS) entry which is preliminary data.</text>
</comment>
<keyword evidence="4" id="KW-0539">Nucleus</keyword>
<evidence type="ECO:0000313" key="7">
    <source>
        <dbReference type="EMBL" id="KAF9601139.1"/>
    </source>
</evidence>
<gene>
    <name evidence="7" type="ORF">IFM89_017044</name>
</gene>
<evidence type="ECO:0000256" key="2">
    <source>
        <dbReference type="ARBA" id="ARBA00006801"/>
    </source>
</evidence>
<dbReference type="PANTHER" id="PTHR12549:SF38">
    <property type="entry name" value="JMJC DOMAIN-CONTAINING HISTONE DEMETHYLASE 2, ISOFORM A"/>
    <property type="match status" value="1"/>
</dbReference>
<accession>A0A835HKG3</accession>
<feature type="chain" id="PRO_5033041739" evidence="6">
    <location>
        <begin position="18"/>
        <end position="273"/>
    </location>
</feature>
<keyword evidence="5" id="KW-1133">Transmembrane helix</keyword>
<reference evidence="7 8" key="1">
    <citation type="submission" date="2020-10" db="EMBL/GenBank/DDBJ databases">
        <title>The Coptis chinensis genome and diversification of protoberbering-type alkaloids.</title>
        <authorList>
            <person name="Wang B."/>
            <person name="Shu S."/>
            <person name="Song C."/>
            <person name="Liu Y."/>
        </authorList>
    </citation>
    <scope>NUCLEOTIDE SEQUENCE [LARGE SCALE GENOMIC DNA]</scope>
    <source>
        <strain evidence="7">HL-2020</strain>
        <tissue evidence="7">Leaf</tissue>
    </source>
</reference>
<comment type="similarity">
    <text evidence="2">Belongs to the JARID1 histone demethylase family.</text>
</comment>
<feature type="transmembrane region" description="Helical" evidence="5">
    <location>
        <begin position="88"/>
        <end position="110"/>
    </location>
</feature>
<dbReference type="Proteomes" id="UP000631114">
    <property type="component" value="Unassembled WGS sequence"/>
</dbReference>
<comment type="subcellular location">
    <subcellularLocation>
        <location evidence="1">Nucleus</location>
    </subcellularLocation>
</comment>
<dbReference type="GO" id="GO:0006357">
    <property type="term" value="P:regulation of transcription by RNA polymerase II"/>
    <property type="evidence" value="ECO:0007669"/>
    <property type="project" value="TreeGrafter"/>
</dbReference>
<dbReference type="AlphaFoldDB" id="A0A835HKG3"/>
<keyword evidence="3" id="KW-0479">Metal-binding</keyword>
<dbReference type="GO" id="GO:0046872">
    <property type="term" value="F:metal ion binding"/>
    <property type="evidence" value="ECO:0007669"/>
    <property type="project" value="UniProtKB-KW"/>
</dbReference>
<dbReference type="PANTHER" id="PTHR12549">
    <property type="entry name" value="JMJC DOMAIN-CONTAINING HISTONE DEMETHYLATION PROTEIN"/>
    <property type="match status" value="1"/>
</dbReference>
<organism evidence="7 8">
    <name type="scientific">Coptis chinensis</name>
    <dbReference type="NCBI Taxonomy" id="261450"/>
    <lineage>
        <taxon>Eukaryota</taxon>
        <taxon>Viridiplantae</taxon>
        <taxon>Streptophyta</taxon>
        <taxon>Embryophyta</taxon>
        <taxon>Tracheophyta</taxon>
        <taxon>Spermatophyta</taxon>
        <taxon>Magnoliopsida</taxon>
        <taxon>Ranunculales</taxon>
        <taxon>Ranunculaceae</taxon>
        <taxon>Coptidoideae</taxon>
        <taxon>Coptis</taxon>
    </lineage>
</organism>
<dbReference type="EMBL" id="JADFTS010000006">
    <property type="protein sequence ID" value="KAF9601139.1"/>
    <property type="molecule type" value="Genomic_DNA"/>
</dbReference>
<dbReference type="GO" id="GO:0000785">
    <property type="term" value="C:chromatin"/>
    <property type="evidence" value="ECO:0007669"/>
    <property type="project" value="TreeGrafter"/>
</dbReference>
<keyword evidence="5" id="KW-0812">Transmembrane</keyword>
<evidence type="ECO:0000256" key="4">
    <source>
        <dbReference type="ARBA" id="ARBA00023242"/>
    </source>
</evidence>
<dbReference type="GO" id="GO:0000118">
    <property type="term" value="C:histone deacetylase complex"/>
    <property type="evidence" value="ECO:0007669"/>
    <property type="project" value="TreeGrafter"/>
</dbReference>
<keyword evidence="8" id="KW-1185">Reference proteome</keyword>
<feature type="transmembrane region" description="Helical" evidence="5">
    <location>
        <begin position="122"/>
        <end position="142"/>
    </location>
</feature>
<keyword evidence="5" id="KW-0472">Membrane</keyword>
<keyword evidence="6" id="KW-0732">Signal</keyword>
<evidence type="ECO:0000256" key="3">
    <source>
        <dbReference type="ARBA" id="ARBA00022723"/>
    </source>
</evidence>